<dbReference type="AlphaFoldDB" id="A0A2U2BGE5"/>
<comment type="caution">
    <text evidence="1">The sequence shown here is derived from an EMBL/GenBank/DDBJ whole genome shotgun (WGS) entry which is preliminary data.</text>
</comment>
<reference evidence="1 2" key="2">
    <citation type="submission" date="2018-05" db="EMBL/GenBank/DDBJ databases">
        <authorList>
            <person name="Lanie J.A."/>
            <person name="Ng W.-L."/>
            <person name="Kazmierczak K.M."/>
            <person name="Andrzejewski T.M."/>
            <person name="Davidsen T.M."/>
            <person name="Wayne K.J."/>
            <person name="Tettelin H."/>
            <person name="Glass J.I."/>
            <person name="Rusch D."/>
            <person name="Podicherti R."/>
            <person name="Tsui H.-C.T."/>
            <person name="Winkler M.E."/>
        </authorList>
    </citation>
    <scope>NUCLEOTIDE SEQUENCE [LARGE SCALE GENOMIC DNA]</scope>
    <source>
        <strain evidence="1 2">YBY</strain>
    </source>
</reference>
<name>A0A2U2BGE5_ALCFA</name>
<accession>A0A2U2BGE5</accession>
<evidence type="ECO:0000313" key="2">
    <source>
        <dbReference type="Proteomes" id="UP000245216"/>
    </source>
</evidence>
<evidence type="ECO:0000313" key="1">
    <source>
        <dbReference type="EMBL" id="PWE13071.1"/>
    </source>
</evidence>
<dbReference type="RefSeq" id="WP_109089445.1">
    <property type="nucleotide sequence ID" value="NZ_QEXO01000004.1"/>
</dbReference>
<proteinExistence type="predicted"/>
<gene>
    <name evidence="1" type="ORF">DF183_14650</name>
</gene>
<protein>
    <recommendedName>
        <fullName evidence="3">Phage tail assembly protein</fullName>
    </recommendedName>
</protein>
<dbReference type="EMBL" id="QEXO01000004">
    <property type="protein sequence ID" value="PWE13071.1"/>
    <property type="molecule type" value="Genomic_DNA"/>
</dbReference>
<organism evidence="1 2">
    <name type="scientific">Alcaligenes faecalis</name>
    <dbReference type="NCBI Taxonomy" id="511"/>
    <lineage>
        <taxon>Bacteria</taxon>
        <taxon>Pseudomonadati</taxon>
        <taxon>Pseudomonadota</taxon>
        <taxon>Betaproteobacteria</taxon>
        <taxon>Burkholderiales</taxon>
        <taxon>Alcaligenaceae</taxon>
        <taxon>Alcaligenes</taxon>
    </lineage>
</organism>
<evidence type="ECO:0008006" key="3">
    <source>
        <dbReference type="Google" id="ProtNLM"/>
    </source>
</evidence>
<dbReference type="Proteomes" id="UP000245216">
    <property type="component" value="Unassembled WGS sequence"/>
</dbReference>
<reference evidence="1 2" key="1">
    <citation type="submission" date="2018-05" db="EMBL/GenBank/DDBJ databases">
        <title>Genome Sequence of an Efficient Indole-Degrading Bacterium, Alcaligenes sp.YBY.</title>
        <authorList>
            <person name="Yang B."/>
        </authorList>
    </citation>
    <scope>NUCLEOTIDE SEQUENCE [LARGE SCALE GENOMIC DNA]</scope>
    <source>
        <strain evidence="1 2">YBY</strain>
    </source>
</reference>
<sequence>MAIKKGNAPKTIPAKLELTGGGEENTLSLTFHNRKPSEFAEKVEELGLPDAPPFFPSLVLFLVKEWDTDYSLSVEGVTEAEDERPGILASIVQGFHEVRKVKLQGN</sequence>